<sequence>RPEFALDASGWNPRYNFDGFLAFDQPFAYTQLFHNGIIEAVNAGMIGWGGKHRKIPSVQYERELIQTIPTYLKVQQDIGVEPPFLIFLSLLGVRGYTMAVDARPRAEYPINRDNLIMPEVLMESYDVEITEVMRPIFDQVWNATGWQRSFNYNEDGE</sequence>
<reference evidence="1" key="1">
    <citation type="journal article" date="2014" name="Front. Microbiol.">
        <title>High frequency of phylogenetically diverse reductive dehalogenase-homologous genes in deep subseafloor sedimentary metagenomes.</title>
        <authorList>
            <person name="Kawai M."/>
            <person name="Futagami T."/>
            <person name="Toyoda A."/>
            <person name="Takaki Y."/>
            <person name="Nishi S."/>
            <person name="Hori S."/>
            <person name="Arai W."/>
            <person name="Tsubouchi T."/>
            <person name="Morono Y."/>
            <person name="Uchiyama I."/>
            <person name="Ito T."/>
            <person name="Fujiyama A."/>
            <person name="Inagaki F."/>
            <person name="Takami H."/>
        </authorList>
    </citation>
    <scope>NUCLEOTIDE SEQUENCE</scope>
    <source>
        <strain evidence="1">Expedition CK06-06</strain>
    </source>
</reference>
<feature type="non-terminal residue" evidence="1">
    <location>
        <position position="1"/>
    </location>
</feature>
<dbReference type="AlphaFoldDB" id="X1T737"/>
<organism evidence="1">
    <name type="scientific">marine sediment metagenome</name>
    <dbReference type="NCBI Taxonomy" id="412755"/>
    <lineage>
        <taxon>unclassified sequences</taxon>
        <taxon>metagenomes</taxon>
        <taxon>ecological metagenomes</taxon>
    </lineage>
</organism>
<proteinExistence type="predicted"/>
<evidence type="ECO:0000313" key="1">
    <source>
        <dbReference type="EMBL" id="GAI87196.1"/>
    </source>
</evidence>
<accession>X1T737</accession>
<dbReference type="EMBL" id="BARW01006217">
    <property type="protein sequence ID" value="GAI87196.1"/>
    <property type="molecule type" value="Genomic_DNA"/>
</dbReference>
<gene>
    <name evidence="1" type="ORF">S12H4_13042</name>
</gene>
<protein>
    <submittedName>
        <fullName evidence="1">Uncharacterized protein</fullName>
    </submittedName>
</protein>
<name>X1T737_9ZZZZ</name>
<comment type="caution">
    <text evidence="1">The sequence shown here is derived from an EMBL/GenBank/DDBJ whole genome shotgun (WGS) entry which is preliminary data.</text>
</comment>